<organism evidence="1 2">
    <name type="scientific">Caerostris extrusa</name>
    <name type="common">Bark spider</name>
    <name type="synonym">Caerostris bankana</name>
    <dbReference type="NCBI Taxonomy" id="172846"/>
    <lineage>
        <taxon>Eukaryota</taxon>
        <taxon>Metazoa</taxon>
        <taxon>Ecdysozoa</taxon>
        <taxon>Arthropoda</taxon>
        <taxon>Chelicerata</taxon>
        <taxon>Arachnida</taxon>
        <taxon>Araneae</taxon>
        <taxon>Araneomorphae</taxon>
        <taxon>Entelegynae</taxon>
        <taxon>Araneoidea</taxon>
        <taxon>Araneidae</taxon>
        <taxon>Caerostris</taxon>
    </lineage>
</organism>
<evidence type="ECO:0000313" key="2">
    <source>
        <dbReference type="Proteomes" id="UP001054945"/>
    </source>
</evidence>
<protein>
    <submittedName>
        <fullName evidence="1">Uncharacterized protein</fullName>
    </submittedName>
</protein>
<keyword evidence="2" id="KW-1185">Reference proteome</keyword>
<accession>A0AAV4XFA5</accession>
<dbReference type="EMBL" id="BPLR01017719">
    <property type="protein sequence ID" value="GIY93892.1"/>
    <property type="molecule type" value="Genomic_DNA"/>
</dbReference>
<reference evidence="1 2" key="1">
    <citation type="submission" date="2021-06" db="EMBL/GenBank/DDBJ databases">
        <title>Caerostris extrusa draft genome.</title>
        <authorList>
            <person name="Kono N."/>
            <person name="Arakawa K."/>
        </authorList>
    </citation>
    <scope>NUCLEOTIDE SEQUENCE [LARGE SCALE GENOMIC DNA]</scope>
</reference>
<comment type="caution">
    <text evidence="1">The sequence shown here is derived from an EMBL/GenBank/DDBJ whole genome shotgun (WGS) entry which is preliminary data.</text>
</comment>
<sequence length="83" mass="9678">MRQRGRKGDIMHPHSTRDFPLTAGVCVHVEIQLVWNADESVMMGWMCWEMGWMNDSALGYSEKGFRNKWLFCLQMINAMSLPI</sequence>
<name>A0AAV4XFA5_CAEEX</name>
<gene>
    <name evidence="1" type="ORF">CEXT_247101</name>
</gene>
<evidence type="ECO:0000313" key="1">
    <source>
        <dbReference type="EMBL" id="GIY93892.1"/>
    </source>
</evidence>
<dbReference type="Proteomes" id="UP001054945">
    <property type="component" value="Unassembled WGS sequence"/>
</dbReference>
<dbReference type="AlphaFoldDB" id="A0AAV4XFA5"/>
<proteinExistence type="predicted"/>